<dbReference type="InterPro" id="IPR003607">
    <property type="entry name" value="HD/PDEase_dom"/>
</dbReference>
<dbReference type="Gene3D" id="1.10.3210.10">
    <property type="entry name" value="Hypothetical protein af1432"/>
    <property type="match status" value="1"/>
</dbReference>
<gene>
    <name evidence="2" type="ORF">AB0C36_26885</name>
</gene>
<dbReference type="PANTHER" id="PTHR35569:SF1">
    <property type="entry name" value="CYANAMIDE HYDRATASE DDI2-RELATED"/>
    <property type="match status" value="1"/>
</dbReference>
<keyword evidence="3" id="KW-1185">Reference proteome</keyword>
<dbReference type="RefSeq" id="WP_358358567.1">
    <property type="nucleotide sequence ID" value="NZ_JBEZFP010000080.1"/>
</dbReference>
<evidence type="ECO:0000259" key="1">
    <source>
        <dbReference type="Pfam" id="PF01966"/>
    </source>
</evidence>
<dbReference type="CDD" id="cd00077">
    <property type="entry name" value="HDc"/>
    <property type="match status" value="1"/>
</dbReference>
<feature type="domain" description="HD" evidence="1">
    <location>
        <begin position="31"/>
        <end position="116"/>
    </location>
</feature>
<proteinExistence type="predicted"/>
<dbReference type="PANTHER" id="PTHR35569">
    <property type="entry name" value="CYANAMIDE HYDRATASE DDI2-RELATED"/>
    <property type="match status" value="1"/>
</dbReference>
<evidence type="ECO:0000313" key="3">
    <source>
        <dbReference type="Proteomes" id="UP001551482"/>
    </source>
</evidence>
<protein>
    <submittedName>
        <fullName evidence="2">HD domain-containing protein</fullName>
    </submittedName>
</protein>
<accession>A0ABV3DMZ7</accession>
<dbReference type="Proteomes" id="UP001551482">
    <property type="component" value="Unassembled WGS sequence"/>
</dbReference>
<organism evidence="2 3">
    <name type="scientific">Streptodolium elevatio</name>
    <dbReference type="NCBI Taxonomy" id="3157996"/>
    <lineage>
        <taxon>Bacteria</taxon>
        <taxon>Bacillati</taxon>
        <taxon>Actinomycetota</taxon>
        <taxon>Actinomycetes</taxon>
        <taxon>Kitasatosporales</taxon>
        <taxon>Streptomycetaceae</taxon>
        <taxon>Streptodolium</taxon>
    </lineage>
</organism>
<dbReference type="InterPro" id="IPR006674">
    <property type="entry name" value="HD_domain"/>
</dbReference>
<sequence length="211" mass="23358">MTRIADIAIPDSRIAAEATALVRDVTDDLLYDHSRRVYLFGAWQGTRKELAFDPELLYVGAMFHDLGLTPAYRTDDRRFEIDGAEEAAAFLRSHGVPEDSVRLVWEAIALHTTPEVPHWMAPEVALVTAGVELDVLGIGYADLPAATRDAVVAAHPRPDFKKRILAAFTDGIAHRPVTTFGNVKADVLAHFVPGFRRIDFVEVIEGSDWPE</sequence>
<dbReference type="SUPFAM" id="SSF109604">
    <property type="entry name" value="HD-domain/PDEase-like"/>
    <property type="match status" value="1"/>
</dbReference>
<dbReference type="Pfam" id="PF01966">
    <property type="entry name" value="HD"/>
    <property type="match status" value="1"/>
</dbReference>
<name>A0ABV3DMZ7_9ACTN</name>
<reference evidence="2 3" key="1">
    <citation type="submission" date="2024-06" db="EMBL/GenBank/DDBJ databases">
        <title>The Natural Products Discovery Center: Release of the First 8490 Sequenced Strains for Exploring Actinobacteria Biosynthetic Diversity.</title>
        <authorList>
            <person name="Kalkreuter E."/>
            <person name="Kautsar S.A."/>
            <person name="Yang D."/>
            <person name="Bader C.D."/>
            <person name="Teijaro C.N."/>
            <person name="Fluegel L."/>
            <person name="Davis C.M."/>
            <person name="Simpson J.R."/>
            <person name="Lauterbach L."/>
            <person name="Steele A.D."/>
            <person name="Gui C."/>
            <person name="Meng S."/>
            <person name="Li G."/>
            <person name="Viehrig K."/>
            <person name="Ye F."/>
            <person name="Su P."/>
            <person name="Kiefer A.F."/>
            <person name="Nichols A."/>
            <person name="Cepeda A.J."/>
            <person name="Yan W."/>
            <person name="Fan B."/>
            <person name="Jiang Y."/>
            <person name="Adhikari A."/>
            <person name="Zheng C.-J."/>
            <person name="Schuster L."/>
            <person name="Cowan T.M."/>
            <person name="Smanski M.J."/>
            <person name="Chevrette M.G."/>
            <person name="De Carvalho L.P.S."/>
            <person name="Shen B."/>
        </authorList>
    </citation>
    <scope>NUCLEOTIDE SEQUENCE [LARGE SCALE GENOMIC DNA]</scope>
    <source>
        <strain evidence="2 3">NPDC048946</strain>
    </source>
</reference>
<evidence type="ECO:0000313" key="2">
    <source>
        <dbReference type="EMBL" id="MEU8137129.1"/>
    </source>
</evidence>
<comment type="caution">
    <text evidence="2">The sequence shown here is derived from an EMBL/GenBank/DDBJ whole genome shotgun (WGS) entry which is preliminary data.</text>
</comment>
<dbReference type="EMBL" id="JBEZFP010000080">
    <property type="protein sequence ID" value="MEU8137129.1"/>
    <property type="molecule type" value="Genomic_DNA"/>
</dbReference>